<dbReference type="InterPro" id="IPR023000">
    <property type="entry name" value="Shikimate_kinase_CS"/>
</dbReference>
<feature type="binding site" evidence="11">
    <location>
        <position position="155"/>
    </location>
    <ligand>
        <name>substrate</name>
    </ligand>
</feature>
<feature type="binding site" evidence="11">
    <location>
        <position position="36"/>
    </location>
    <ligand>
        <name>Mg(2+)</name>
        <dbReference type="ChEBI" id="CHEBI:18420"/>
    </ligand>
</feature>
<keyword evidence="11" id="KW-0963">Cytoplasm</keyword>
<keyword evidence="9 11" id="KW-0057">Aromatic amino acid biosynthesis</keyword>
<feature type="binding site" evidence="11">
    <location>
        <position position="137"/>
    </location>
    <ligand>
        <name>ATP</name>
        <dbReference type="ChEBI" id="CHEBI:30616"/>
    </ligand>
</feature>
<accession>A0ABP6RDM2</accession>
<feature type="binding site" evidence="11">
    <location>
        <position position="100"/>
    </location>
    <ligand>
        <name>substrate</name>
    </ligand>
</feature>
<dbReference type="EMBL" id="BAAAYG010000007">
    <property type="protein sequence ID" value="GAA3286076.1"/>
    <property type="molecule type" value="Genomic_DNA"/>
</dbReference>
<evidence type="ECO:0000313" key="14">
    <source>
        <dbReference type="Proteomes" id="UP001501736"/>
    </source>
</evidence>
<dbReference type="PANTHER" id="PTHR21087">
    <property type="entry name" value="SHIKIMATE KINASE"/>
    <property type="match status" value="1"/>
</dbReference>
<keyword evidence="5 11" id="KW-0808">Transferase</keyword>
<dbReference type="Gene3D" id="3.40.50.300">
    <property type="entry name" value="P-loop containing nucleotide triphosphate hydrolases"/>
    <property type="match status" value="1"/>
</dbReference>
<dbReference type="InterPro" id="IPR027417">
    <property type="entry name" value="P-loop_NTPase"/>
</dbReference>
<reference evidence="14" key="1">
    <citation type="journal article" date="2019" name="Int. J. Syst. Evol. Microbiol.">
        <title>The Global Catalogue of Microorganisms (GCM) 10K type strain sequencing project: providing services to taxonomists for standard genome sequencing and annotation.</title>
        <authorList>
            <consortium name="The Broad Institute Genomics Platform"/>
            <consortium name="The Broad Institute Genome Sequencing Center for Infectious Disease"/>
            <person name="Wu L."/>
            <person name="Ma J."/>
        </authorList>
    </citation>
    <scope>NUCLEOTIDE SEQUENCE [LARGE SCALE GENOMIC DNA]</scope>
    <source>
        <strain evidence="14">JCM 11483</strain>
    </source>
</reference>
<comment type="function">
    <text evidence="11">Catalyzes the specific phosphorylation of the 3-hydroxyl group of shikimic acid using ATP as a cosubstrate.</text>
</comment>
<protein>
    <recommendedName>
        <fullName evidence="3 11">Shikimate kinase</fullName>
        <shortName evidence="11">SK</shortName>
        <ecNumber evidence="3 11">2.7.1.71</ecNumber>
    </recommendedName>
</protein>
<keyword evidence="14" id="KW-1185">Reference proteome</keyword>
<dbReference type="PRINTS" id="PR01100">
    <property type="entry name" value="SHIKIMTKNASE"/>
</dbReference>
<dbReference type="Pfam" id="PF01202">
    <property type="entry name" value="SKI"/>
    <property type="match status" value="1"/>
</dbReference>
<feature type="binding site" evidence="11">
    <location>
        <position position="77"/>
    </location>
    <ligand>
        <name>substrate</name>
    </ligand>
</feature>
<comment type="caution">
    <text evidence="11">Lacks conserved residue(s) required for the propagation of feature annotation.</text>
</comment>
<dbReference type="InterPro" id="IPR031322">
    <property type="entry name" value="Shikimate/glucono_kinase"/>
</dbReference>
<dbReference type="HAMAP" id="MF_00109">
    <property type="entry name" value="Shikimate_kinase"/>
    <property type="match status" value="1"/>
</dbReference>
<evidence type="ECO:0000256" key="5">
    <source>
        <dbReference type="ARBA" id="ARBA00022679"/>
    </source>
</evidence>
<evidence type="ECO:0000313" key="13">
    <source>
        <dbReference type="EMBL" id="GAA3286076.1"/>
    </source>
</evidence>
<gene>
    <name evidence="11" type="primary">aroK</name>
    <name evidence="13" type="ORF">GCM10020260_20120</name>
</gene>
<evidence type="ECO:0000256" key="4">
    <source>
        <dbReference type="ARBA" id="ARBA00022605"/>
    </source>
</evidence>
<dbReference type="PANTHER" id="PTHR21087:SF16">
    <property type="entry name" value="SHIKIMATE KINASE 1, CHLOROPLASTIC"/>
    <property type="match status" value="1"/>
</dbReference>
<evidence type="ECO:0000256" key="12">
    <source>
        <dbReference type="SAM" id="MobiDB-lite"/>
    </source>
</evidence>
<comment type="subunit">
    <text evidence="11">Monomer.</text>
</comment>
<comment type="catalytic activity">
    <reaction evidence="10 11">
        <text>shikimate + ATP = 3-phosphoshikimate + ADP + H(+)</text>
        <dbReference type="Rhea" id="RHEA:13121"/>
        <dbReference type="ChEBI" id="CHEBI:15378"/>
        <dbReference type="ChEBI" id="CHEBI:30616"/>
        <dbReference type="ChEBI" id="CHEBI:36208"/>
        <dbReference type="ChEBI" id="CHEBI:145989"/>
        <dbReference type="ChEBI" id="CHEBI:456216"/>
        <dbReference type="EC" id="2.7.1.71"/>
    </reaction>
</comment>
<evidence type="ECO:0000256" key="6">
    <source>
        <dbReference type="ARBA" id="ARBA00022741"/>
    </source>
</evidence>
<keyword evidence="4 11" id="KW-0028">Amino-acid biosynthesis</keyword>
<dbReference type="RefSeq" id="WP_344720873.1">
    <property type="nucleotide sequence ID" value="NZ_BAAAYG010000007.1"/>
</dbReference>
<evidence type="ECO:0000256" key="8">
    <source>
        <dbReference type="ARBA" id="ARBA00022840"/>
    </source>
</evidence>
<comment type="caution">
    <text evidence="13">The sequence shown here is derived from an EMBL/GenBank/DDBJ whole genome shotgun (WGS) entry which is preliminary data.</text>
</comment>
<evidence type="ECO:0000256" key="11">
    <source>
        <dbReference type="HAMAP-Rule" id="MF_00109"/>
    </source>
</evidence>
<comment type="cofactor">
    <cofactor evidence="11">
        <name>Mg(2+)</name>
        <dbReference type="ChEBI" id="CHEBI:18420"/>
    </cofactor>
    <text evidence="11">Binds 1 Mg(2+) ion per subunit.</text>
</comment>
<evidence type="ECO:0000256" key="7">
    <source>
        <dbReference type="ARBA" id="ARBA00022777"/>
    </source>
</evidence>
<dbReference type="SUPFAM" id="SSF52540">
    <property type="entry name" value="P-loop containing nucleoside triphosphate hydrolases"/>
    <property type="match status" value="1"/>
</dbReference>
<dbReference type="GO" id="GO:0016301">
    <property type="term" value="F:kinase activity"/>
    <property type="evidence" value="ECO:0007669"/>
    <property type="project" value="UniProtKB-KW"/>
</dbReference>
<dbReference type="CDD" id="cd00464">
    <property type="entry name" value="SK"/>
    <property type="match status" value="1"/>
</dbReference>
<comment type="subcellular location">
    <subcellularLocation>
        <location evidence="11">Cytoplasm</location>
    </subcellularLocation>
</comment>
<organism evidence="13 14">
    <name type="scientific">Nesterenkonia halobia</name>
    <dbReference type="NCBI Taxonomy" id="37922"/>
    <lineage>
        <taxon>Bacteria</taxon>
        <taxon>Bacillati</taxon>
        <taxon>Actinomycetota</taxon>
        <taxon>Actinomycetes</taxon>
        <taxon>Micrococcales</taxon>
        <taxon>Micrococcaceae</taxon>
        <taxon>Nesterenkonia</taxon>
    </lineage>
</organism>
<keyword evidence="11" id="KW-0460">Magnesium</keyword>
<comment type="similarity">
    <text evidence="2 11">Belongs to the shikimate kinase family.</text>
</comment>
<dbReference type="InterPro" id="IPR000623">
    <property type="entry name" value="Shikimate_kinase/TSH1"/>
</dbReference>
<dbReference type="PROSITE" id="PS01128">
    <property type="entry name" value="SHIKIMATE_KINASE"/>
    <property type="match status" value="1"/>
</dbReference>
<keyword evidence="7 11" id="KW-0418">Kinase</keyword>
<keyword evidence="8 11" id="KW-0067">ATP-binding</keyword>
<evidence type="ECO:0000256" key="10">
    <source>
        <dbReference type="ARBA" id="ARBA00048567"/>
    </source>
</evidence>
<feature type="binding site" evidence="11">
    <location>
        <position position="54"/>
    </location>
    <ligand>
        <name>substrate</name>
    </ligand>
</feature>
<evidence type="ECO:0000256" key="1">
    <source>
        <dbReference type="ARBA" id="ARBA00004842"/>
    </source>
</evidence>
<comment type="pathway">
    <text evidence="1 11">Metabolic intermediate biosynthesis; chorismate biosynthesis; chorismate from D-erythrose 4-phosphate and phosphoenolpyruvate: step 5/7.</text>
</comment>
<evidence type="ECO:0000256" key="2">
    <source>
        <dbReference type="ARBA" id="ARBA00006997"/>
    </source>
</evidence>
<feature type="binding site" evidence="11">
    <location>
        <begin position="32"/>
        <end position="37"/>
    </location>
    <ligand>
        <name>ATP</name>
        <dbReference type="ChEBI" id="CHEBI:30616"/>
    </ligand>
</feature>
<feature type="region of interest" description="Disordered" evidence="12">
    <location>
        <begin position="1"/>
        <end position="22"/>
    </location>
</feature>
<dbReference type="EC" id="2.7.1.71" evidence="3 11"/>
<dbReference type="Proteomes" id="UP001501736">
    <property type="component" value="Unassembled WGS sequence"/>
</dbReference>
<keyword evidence="11" id="KW-0479">Metal-binding</keyword>
<keyword evidence="6 11" id="KW-0547">Nucleotide-binding</keyword>
<evidence type="ECO:0000256" key="3">
    <source>
        <dbReference type="ARBA" id="ARBA00012154"/>
    </source>
</evidence>
<name>A0ABP6RDM2_9MICC</name>
<sequence>MDGGVRVSTSEIPVPEPHQGEPRSIVLIGPMGSGKSTVGAALARRLARPHVDSDHFFVARHGPIADFFRGHGEQAFRAEEERLVAELLDAPRPSVISLGGGSVLSAATRERLRPHLVVMLDLTVEQALPRLGDGSSRPMLGGDPAARWAETYAAREPLYRQSADIVLDPADGTIEQRVDTIVAQLDRGRRARSDD</sequence>
<proteinExistence type="inferred from homology"/>
<evidence type="ECO:0000256" key="9">
    <source>
        <dbReference type="ARBA" id="ARBA00023141"/>
    </source>
</evidence>